<dbReference type="InterPro" id="IPR036404">
    <property type="entry name" value="Jacalin-like_lectin_dom_sf"/>
</dbReference>
<protein>
    <recommendedName>
        <fullName evidence="2">Jacalin-type lectin domain-containing protein</fullName>
    </recommendedName>
</protein>
<evidence type="ECO:0000313" key="3">
    <source>
        <dbReference type="EMBL" id="AAT08761.1"/>
    </source>
</evidence>
<dbReference type="PANTHER" id="PTHR46506">
    <property type="entry name" value="OS05G0143600 PROTEIN"/>
    <property type="match status" value="1"/>
</dbReference>
<reference evidence="3" key="1">
    <citation type="submission" date="2003-08" db="EMBL/GenBank/DDBJ databases">
        <title>Hyacinthus orientalis unknown mRNA, expressed during the regeneration of floral buds in vitro.</title>
        <authorList>
            <person name="Fan J.H."/>
            <person name="Ma Y."/>
            <person name="Zhang X.S."/>
        </authorList>
    </citation>
    <scope>NUCLEOTIDE SEQUENCE</scope>
    <source>
        <tissue evidence="3">Floral meristem 5-10 days when regenerated in vitro</tissue>
    </source>
</reference>
<name>Q676W3_HYAOR</name>
<dbReference type="Gene3D" id="2.100.10.30">
    <property type="entry name" value="Jacalin-like lectin domain"/>
    <property type="match status" value="1"/>
</dbReference>
<dbReference type="PROSITE" id="PS51752">
    <property type="entry name" value="JACALIN_LECTIN"/>
    <property type="match status" value="1"/>
</dbReference>
<organism evidence="3">
    <name type="scientific">Hyacinthus orientalis</name>
    <name type="common">Common hyacinth</name>
    <dbReference type="NCBI Taxonomy" id="82025"/>
    <lineage>
        <taxon>Eukaryota</taxon>
        <taxon>Viridiplantae</taxon>
        <taxon>Streptophyta</taxon>
        <taxon>Embryophyta</taxon>
        <taxon>Tracheophyta</taxon>
        <taxon>Spermatophyta</taxon>
        <taxon>Magnoliopsida</taxon>
        <taxon>Liliopsida</taxon>
        <taxon>Asparagales</taxon>
        <taxon>Hyacinthaceae</taxon>
        <taxon>Hyacinthoideae</taxon>
        <taxon>Hyacintheae</taxon>
        <taxon>Hyacinthus</taxon>
    </lineage>
</organism>
<evidence type="ECO:0000259" key="2">
    <source>
        <dbReference type="PROSITE" id="PS51752"/>
    </source>
</evidence>
<dbReference type="SMART" id="SM00915">
    <property type="entry name" value="Jacalin"/>
    <property type="match status" value="1"/>
</dbReference>
<feature type="non-terminal residue" evidence="3">
    <location>
        <position position="1"/>
    </location>
</feature>
<keyword evidence="1" id="KW-0430">Lectin</keyword>
<evidence type="ECO:0000256" key="1">
    <source>
        <dbReference type="ARBA" id="ARBA00022734"/>
    </source>
</evidence>
<dbReference type="Pfam" id="PF01419">
    <property type="entry name" value="Jacalin"/>
    <property type="match status" value="1"/>
</dbReference>
<proteinExistence type="evidence at transcript level"/>
<accession>Q676W3</accession>
<dbReference type="AlphaFoldDB" id="Q676W3"/>
<dbReference type="InterPro" id="IPR001229">
    <property type="entry name" value="Jacalin-like_lectin_dom"/>
</dbReference>
<dbReference type="EMBL" id="AY389689">
    <property type="protein sequence ID" value="AAT08761.1"/>
    <property type="molecule type" value="mRNA"/>
</dbReference>
<dbReference type="GO" id="GO:0030246">
    <property type="term" value="F:carbohydrate binding"/>
    <property type="evidence" value="ECO:0007669"/>
    <property type="project" value="UniProtKB-KW"/>
</dbReference>
<dbReference type="SUPFAM" id="SSF51101">
    <property type="entry name" value="Mannose-binding lectins"/>
    <property type="match status" value="1"/>
</dbReference>
<sequence length="163" mass="17751">KLRAISSNGTRWQDKTNVMGLFGGELGKAWTLGPFHSQFRLLAIRVWTVKVIDALQFKYEHAGKTHWSPLYGERPSIEPVEVVIDQSDPLAVISLTVGANPVGITSIAFLTGKGAAFGPYGQLRGPQSDIKLDGGVLGFFGFEQSHIQGFGVFVKPVKIKRAN</sequence>
<feature type="domain" description="Jacalin-type lectin" evidence="2">
    <location>
        <begin position="16"/>
        <end position="156"/>
    </location>
</feature>